<protein>
    <submittedName>
        <fullName evidence="1">Uncharacterized protein</fullName>
    </submittedName>
</protein>
<sequence length="46" mass="5159">MKQVGHLFGTAPAIPNGHLQSQNLFFLTPQSYSLHWSSQPYPLSEC</sequence>
<evidence type="ECO:0000313" key="1">
    <source>
        <dbReference type="EMBL" id="JAD80983.1"/>
    </source>
</evidence>
<reference evidence="1" key="2">
    <citation type="journal article" date="2015" name="Data Brief">
        <title>Shoot transcriptome of the giant reed, Arundo donax.</title>
        <authorList>
            <person name="Barrero R.A."/>
            <person name="Guerrero F.D."/>
            <person name="Moolhuijzen P."/>
            <person name="Goolsby J.A."/>
            <person name="Tidwell J."/>
            <person name="Bellgard S.E."/>
            <person name="Bellgard M.I."/>
        </authorList>
    </citation>
    <scope>NUCLEOTIDE SEQUENCE</scope>
    <source>
        <tissue evidence="1">Shoot tissue taken approximately 20 cm above the soil surface</tissue>
    </source>
</reference>
<dbReference type="EMBL" id="GBRH01216912">
    <property type="protein sequence ID" value="JAD80983.1"/>
    <property type="molecule type" value="Transcribed_RNA"/>
</dbReference>
<name>A0A0A9D2S2_ARUDO</name>
<accession>A0A0A9D2S2</accession>
<proteinExistence type="predicted"/>
<reference evidence="1" key="1">
    <citation type="submission" date="2014-09" db="EMBL/GenBank/DDBJ databases">
        <authorList>
            <person name="Magalhaes I.L.F."/>
            <person name="Oliveira U."/>
            <person name="Santos F.R."/>
            <person name="Vidigal T.H.D.A."/>
            <person name="Brescovit A.D."/>
            <person name="Santos A.J."/>
        </authorList>
    </citation>
    <scope>NUCLEOTIDE SEQUENCE</scope>
    <source>
        <tissue evidence="1">Shoot tissue taken approximately 20 cm above the soil surface</tissue>
    </source>
</reference>
<dbReference type="AlphaFoldDB" id="A0A0A9D2S2"/>
<organism evidence="1">
    <name type="scientific">Arundo donax</name>
    <name type="common">Giant reed</name>
    <name type="synonym">Donax arundinaceus</name>
    <dbReference type="NCBI Taxonomy" id="35708"/>
    <lineage>
        <taxon>Eukaryota</taxon>
        <taxon>Viridiplantae</taxon>
        <taxon>Streptophyta</taxon>
        <taxon>Embryophyta</taxon>
        <taxon>Tracheophyta</taxon>
        <taxon>Spermatophyta</taxon>
        <taxon>Magnoliopsida</taxon>
        <taxon>Liliopsida</taxon>
        <taxon>Poales</taxon>
        <taxon>Poaceae</taxon>
        <taxon>PACMAD clade</taxon>
        <taxon>Arundinoideae</taxon>
        <taxon>Arundineae</taxon>
        <taxon>Arundo</taxon>
    </lineage>
</organism>